<sequence>MNVRIAIPEDAKELLSIYKYYVENTTITFEYDTPTLEEFENRIKNTLVKYPYIVAEENNKIYGYAYASAFKGRRAYDWAVETSIYVEVDSSKQGIGTLLYNELERYLKLQNIINVNACITYPNEKSENFHKKFGYTTVGHFTKCGYKFEQWNDIIWMEKFIGEHSIPPKDIILFSELNLK</sequence>
<evidence type="ECO:0000259" key="3">
    <source>
        <dbReference type="PROSITE" id="PS51186"/>
    </source>
</evidence>
<dbReference type="PANTHER" id="PTHR43072">
    <property type="entry name" value="N-ACETYLTRANSFERASE"/>
    <property type="match status" value="1"/>
</dbReference>
<evidence type="ECO:0000313" key="4">
    <source>
        <dbReference type="EMBL" id="MBM6818367.1"/>
    </source>
</evidence>
<protein>
    <submittedName>
        <fullName evidence="4">N-acetyltransferase</fullName>
    </submittedName>
</protein>
<dbReference type="SUPFAM" id="SSF55729">
    <property type="entry name" value="Acyl-CoA N-acyltransferases (Nat)"/>
    <property type="match status" value="1"/>
</dbReference>
<evidence type="ECO:0000313" key="5">
    <source>
        <dbReference type="Proteomes" id="UP000767334"/>
    </source>
</evidence>
<dbReference type="CDD" id="cd04301">
    <property type="entry name" value="NAT_SF"/>
    <property type="match status" value="1"/>
</dbReference>
<accession>A0ABS2FDI1</accession>
<evidence type="ECO:0000256" key="1">
    <source>
        <dbReference type="ARBA" id="ARBA00022679"/>
    </source>
</evidence>
<dbReference type="InterPro" id="IPR000182">
    <property type="entry name" value="GNAT_dom"/>
</dbReference>
<keyword evidence="1" id="KW-0808">Transferase</keyword>
<name>A0ABS2FDI1_9CLOT</name>
<dbReference type="InterPro" id="IPR016181">
    <property type="entry name" value="Acyl_CoA_acyltransferase"/>
</dbReference>
<comment type="caution">
    <text evidence="4">The sequence shown here is derived from an EMBL/GenBank/DDBJ whole genome shotgun (WGS) entry which is preliminary data.</text>
</comment>
<keyword evidence="2" id="KW-0012">Acyltransferase</keyword>
<proteinExistence type="predicted"/>
<organism evidence="4 5">
    <name type="scientific">Clostridium saudiense</name>
    <dbReference type="NCBI Taxonomy" id="1414720"/>
    <lineage>
        <taxon>Bacteria</taxon>
        <taxon>Bacillati</taxon>
        <taxon>Bacillota</taxon>
        <taxon>Clostridia</taxon>
        <taxon>Eubacteriales</taxon>
        <taxon>Clostridiaceae</taxon>
        <taxon>Clostridium</taxon>
    </lineage>
</organism>
<dbReference type="PANTHER" id="PTHR43072:SF23">
    <property type="entry name" value="UPF0039 PROTEIN C11D3.02C"/>
    <property type="match status" value="1"/>
</dbReference>
<dbReference type="RefSeq" id="WP_195516892.1">
    <property type="nucleotide sequence ID" value="NZ_JACJLL010000011.1"/>
</dbReference>
<dbReference type="PROSITE" id="PS51186">
    <property type="entry name" value="GNAT"/>
    <property type="match status" value="1"/>
</dbReference>
<keyword evidence="5" id="KW-1185">Reference proteome</keyword>
<gene>
    <name evidence="4" type="ORF">H6A19_03245</name>
</gene>
<dbReference type="EMBL" id="JACJLL010000011">
    <property type="protein sequence ID" value="MBM6818367.1"/>
    <property type="molecule type" value="Genomic_DNA"/>
</dbReference>
<dbReference type="Gene3D" id="3.40.630.30">
    <property type="match status" value="1"/>
</dbReference>
<dbReference type="Pfam" id="PF13420">
    <property type="entry name" value="Acetyltransf_4"/>
    <property type="match status" value="1"/>
</dbReference>
<evidence type="ECO:0000256" key="2">
    <source>
        <dbReference type="ARBA" id="ARBA00023315"/>
    </source>
</evidence>
<feature type="domain" description="N-acetyltransferase" evidence="3">
    <location>
        <begin position="1"/>
        <end position="162"/>
    </location>
</feature>
<reference evidence="4 5" key="1">
    <citation type="journal article" date="2021" name="Sci. Rep.">
        <title>The distribution of antibiotic resistance genes in chicken gut microbiota commensals.</title>
        <authorList>
            <person name="Juricova H."/>
            <person name="Matiasovicova J."/>
            <person name="Kubasova T."/>
            <person name="Cejkova D."/>
            <person name="Rychlik I."/>
        </authorList>
    </citation>
    <scope>NUCLEOTIDE SEQUENCE [LARGE SCALE GENOMIC DNA]</scope>
    <source>
        <strain evidence="4 5">An435</strain>
    </source>
</reference>
<dbReference type="Proteomes" id="UP000767334">
    <property type="component" value="Unassembled WGS sequence"/>
</dbReference>